<organism evidence="3">
    <name type="scientific">Anopheles darlingi</name>
    <name type="common">Mosquito</name>
    <dbReference type="NCBI Taxonomy" id="43151"/>
    <lineage>
        <taxon>Eukaryota</taxon>
        <taxon>Metazoa</taxon>
        <taxon>Ecdysozoa</taxon>
        <taxon>Arthropoda</taxon>
        <taxon>Hexapoda</taxon>
        <taxon>Insecta</taxon>
        <taxon>Pterygota</taxon>
        <taxon>Neoptera</taxon>
        <taxon>Endopterygota</taxon>
        <taxon>Diptera</taxon>
        <taxon>Nematocera</taxon>
        <taxon>Culicoidea</taxon>
        <taxon>Culicidae</taxon>
        <taxon>Anophelinae</taxon>
        <taxon>Anopheles</taxon>
    </lineage>
</organism>
<dbReference type="EMBL" id="GGFL01006419">
    <property type="protein sequence ID" value="MBW70597.1"/>
    <property type="molecule type" value="Transcribed_RNA"/>
</dbReference>
<feature type="compositionally biased region" description="Polar residues" evidence="1">
    <location>
        <begin position="96"/>
        <end position="105"/>
    </location>
</feature>
<dbReference type="InterPro" id="IPR039353">
    <property type="entry name" value="TF_Adf1"/>
</dbReference>
<feature type="domain" description="MADF" evidence="2">
    <location>
        <begin position="8"/>
        <end position="94"/>
    </location>
</feature>
<evidence type="ECO:0000256" key="1">
    <source>
        <dbReference type="SAM" id="MobiDB-lite"/>
    </source>
</evidence>
<evidence type="ECO:0000313" key="3">
    <source>
        <dbReference type="EMBL" id="MBW70597.1"/>
    </source>
</evidence>
<dbReference type="SMART" id="SM00595">
    <property type="entry name" value="MADF"/>
    <property type="match status" value="1"/>
</dbReference>
<dbReference type="PANTHER" id="PTHR12243">
    <property type="entry name" value="MADF DOMAIN TRANSCRIPTION FACTOR"/>
    <property type="match status" value="1"/>
</dbReference>
<sequence>MELVHERLLAILVRKYPWLYDTGSMFYNDNAKKAEAWEAIGKAMGIPSAVAKAKWRTLRIKYNRMKCQTIGKTGQAASKINRMDFLAFVDSDNNPRPTCSNISSQENDDDHTTTTIDTTVEPATSDTTVEPATSDTTADVHDLMFAEFVPRVRNLKKADQTKVVEEVAQLIANALAEQALEEAAN</sequence>
<dbReference type="InterPro" id="IPR006578">
    <property type="entry name" value="MADF-dom"/>
</dbReference>
<accession>A0A2M4CZ65</accession>
<reference evidence="3" key="1">
    <citation type="submission" date="2018-01" db="EMBL/GenBank/DDBJ databases">
        <title>An insight into the sialome of Amazonian anophelines.</title>
        <authorList>
            <person name="Ribeiro J.M."/>
            <person name="Scarpassa V."/>
            <person name="Calvo E."/>
        </authorList>
    </citation>
    <scope>NUCLEOTIDE SEQUENCE</scope>
</reference>
<dbReference type="Pfam" id="PF10545">
    <property type="entry name" value="MADF_DNA_bdg"/>
    <property type="match status" value="1"/>
</dbReference>
<name>A0A2M4CZ65_ANODA</name>
<proteinExistence type="predicted"/>
<evidence type="ECO:0000259" key="2">
    <source>
        <dbReference type="PROSITE" id="PS51029"/>
    </source>
</evidence>
<dbReference type="VEuPathDB" id="VectorBase:ADAC000179"/>
<feature type="region of interest" description="Disordered" evidence="1">
    <location>
        <begin position="96"/>
        <end position="117"/>
    </location>
</feature>
<dbReference type="PANTHER" id="PTHR12243:SF67">
    <property type="entry name" value="COREPRESSOR OF PANGOLIN, ISOFORM A-RELATED"/>
    <property type="match status" value="1"/>
</dbReference>
<dbReference type="PROSITE" id="PS51029">
    <property type="entry name" value="MADF"/>
    <property type="match status" value="1"/>
</dbReference>
<dbReference type="AlphaFoldDB" id="A0A2M4CZ65"/>
<protein>
    <submittedName>
        <fullName evidence="3">Putative transcription factor adf-1</fullName>
    </submittedName>
</protein>